<sequence>MKRIPNDKKENDRAAVSDQELFSGDLRLLNISKHQKCLESKPSVKAEKTHILGTFSLLMDEGPMEMSYGGFSEKKDSDLSWISQKSLVKQTVSNNTKNTSSDHEKDKEIQEPSGFDSEKIVLSEKDEKKTVKEDTFKNIAIVFKQPELKVAQTLDFHKFLGQLRYRSAIPITKYMKSFVYEFLQRQWAIKEKVKIIRDFLDFIYEKMRNVEPWINASEAEFDNAKDGMEKLVMTRLYDHTFSPAITYLHDDDVSGHSDDLERDRVLREKISMFAWVKEEHMEIPNTSLNQRFFELAGQELLKVNVYHSPRDKIICILNCSKVIFGLLRHAEIEESADKFIPALILIILRTNPEHLISNIQYISRFRNPEKLSGESEYYFSSLIGAITFIENLDKSSLTISNEEFEKNLERAILEINEQKNKETNKKIKDIQPISSILKPTKEYIASKSSNAFRNIQKPFSSLGKIFIDQNTEQPYRPTFSEQRSFNQTSQHIATQVDLNKNVLMPPNINTLYPGSKFISVKNAQTRKESEIFNILGQMFPSIDFDVIKMIVDLKNGNFDSAVDVLLSISSET</sequence>
<proteinExistence type="predicted"/>
<protein>
    <submittedName>
        <fullName evidence="1">Uncharacterized protein</fullName>
    </submittedName>
</protein>
<dbReference type="EMBL" id="JABTEG010000008">
    <property type="protein sequence ID" value="KAG4304497.1"/>
    <property type="molecule type" value="Genomic_DNA"/>
</dbReference>
<name>A0ACB7CDD3_9ASCO</name>
<organism evidence="1 2">
    <name type="scientific">Pneumocystis oryctolagi</name>
    <dbReference type="NCBI Taxonomy" id="42067"/>
    <lineage>
        <taxon>Eukaryota</taxon>
        <taxon>Fungi</taxon>
        <taxon>Dikarya</taxon>
        <taxon>Ascomycota</taxon>
        <taxon>Taphrinomycotina</taxon>
        <taxon>Pneumocystomycetes</taxon>
        <taxon>Pneumocystaceae</taxon>
        <taxon>Pneumocystis</taxon>
    </lineage>
</organism>
<comment type="caution">
    <text evidence="1">The sequence shown here is derived from an EMBL/GenBank/DDBJ whole genome shotgun (WGS) entry which is preliminary data.</text>
</comment>
<dbReference type="Proteomes" id="UP000768646">
    <property type="component" value="Unassembled WGS sequence"/>
</dbReference>
<gene>
    <name evidence="1" type="ORF">PORY_002207</name>
</gene>
<evidence type="ECO:0000313" key="2">
    <source>
        <dbReference type="Proteomes" id="UP000768646"/>
    </source>
</evidence>
<keyword evidence="2" id="KW-1185">Reference proteome</keyword>
<accession>A0ACB7CDD3</accession>
<reference evidence="1 2" key="1">
    <citation type="journal article" date="2021" name="Commun. Biol.">
        <title>Genomic insights into the host specific adaptation of the Pneumocystis genus.</title>
        <authorList>
            <person name="Cisse O.H."/>
            <person name="Ma L."/>
            <person name="Dekker J.P."/>
            <person name="Khil P.P."/>
            <person name="Youn J.-H."/>
            <person name="Brenchley J.M."/>
            <person name="Blair R."/>
            <person name="Pahar B."/>
            <person name="Chabe M."/>
            <person name="Van Rompay K.K.A."/>
            <person name="Keesler R."/>
            <person name="Sukura A."/>
            <person name="Hirsch V."/>
            <person name="Kutty G."/>
            <person name="Liu Y."/>
            <person name="Peng L."/>
            <person name="Chen J."/>
            <person name="Song J."/>
            <person name="Weissenbacher-Lang C."/>
            <person name="Xu J."/>
            <person name="Upham N.S."/>
            <person name="Stajich J.E."/>
            <person name="Cuomo C.A."/>
            <person name="Cushion M.T."/>
            <person name="Kovacs J.A."/>
        </authorList>
    </citation>
    <scope>NUCLEOTIDE SEQUENCE [LARGE SCALE GENOMIC DNA]</scope>
    <source>
        <strain evidence="1 2">RABM</strain>
    </source>
</reference>
<evidence type="ECO:0000313" key="1">
    <source>
        <dbReference type="EMBL" id="KAG4304497.1"/>
    </source>
</evidence>